<accession>A0A2D2PZT3</accession>
<evidence type="ECO:0000313" key="2">
    <source>
        <dbReference type="EMBL" id="ATS17760.1"/>
    </source>
</evidence>
<organism evidence="2 3">
    <name type="scientific">Parathermosynechococcus lividus PCC 6715</name>
    <dbReference type="NCBI Taxonomy" id="1917166"/>
    <lineage>
        <taxon>Bacteria</taxon>
        <taxon>Bacillati</taxon>
        <taxon>Cyanobacteriota</taxon>
        <taxon>Cyanophyceae</taxon>
        <taxon>Acaryochloridales</taxon>
        <taxon>Thermosynechococcaceae</taxon>
        <taxon>Parathermosynechococcus</taxon>
    </lineage>
</organism>
<evidence type="ECO:0000313" key="3">
    <source>
        <dbReference type="Proteomes" id="UP000231057"/>
    </source>
</evidence>
<reference evidence="3" key="2">
    <citation type="journal article" date="2022" name="Front. Microbiol.">
        <title>Comparative Genomic Analysis Revealed Distinct Molecular Components and Organization of CO2-Concentrating Mechanism in Thermophilic Cyanobacteria.</title>
        <authorList>
            <person name="Tang J."/>
            <person name="Zhou H."/>
            <person name="Yao D."/>
            <person name="Riaz S."/>
            <person name="You D."/>
            <person name="Klepacz-Smolka A."/>
            <person name="Daroch M."/>
        </authorList>
    </citation>
    <scope>NUCLEOTIDE SEQUENCE [LARGE SCALE GENOMIC DNA]</scope>
    <source>
        <strain evidence="3">PCC 6715</strain>
    </source>
</reference>
<dbReference type="AlphaFoldDB" id="A0A2D2PZT3"/>
<dbReference type="EMBL" id="CP018092">
    <property type="protein sequence ID" value="ATS17760.1"/>
    <property type="molecule type" value="Genomic_DNA"/>
</dbReference>
<dbReference type="KEGG" id="slw:BRW62_02240"/>
<proteinExistence type="predicted"/>
<sequence length="102" mass="12112">MSEWRKMEWTMDEQEWRAIANSRSQIEQSWRTSSQSPVINHLGHLRAAKIHSASVPRVPRRAVEPIGIQPWQAEFTQQRFRTRTPLPLKRPQVELPQFATRR</sequence>
<protein>
    <submittedName>
        <fullName evidence="2">Uncharacterized protein</fullName>
    </submittedName>
</protein>
<dbReference type="OrthoDB" id="565122at2"/>
<gene>
    <name evidence="2" type="ORF">BRW62_02240</name>
</gene>
<name>A0A2D2PZT3_PARLV</name>
<evidence type="ECO:0000256" key="1">
    <source>
        <dbReference type="SAM" id="MobiDB-lite"/>
    </source>
</evidence>
<dbReference type="RefSeq" id="WP_099798111.1">
    <property type="nucleotide sequence ID" value="NZ_CP018092.1"/>
</dbReference>
<dbReference type="Proteomes" id="UP000231057">
    <property type="component" value="Chromosome"/>
</dbReference>
<feature type="region of interest" description="Disordered" evidence="1">
    <location>
        <begin position="83"/>
        <end position="102"/>
    </location>
</feature>
<keyword evidence="3" id="KW-1185">Reference proteome</keyword>
<reference evidence="2 3" key="1">
    <citation type="submission" date="2016-11" db="EMBL/GenBank/DDBJ databases">
        <title>Complete genome sequence of thermophilic cyanobacteria strain Synechococcus sp. PCC6715.</title>
        <authorList>
            <person name="Tang J."/>
            <person name="Daroch M."/>
            <person name="Liang Y."/>
            <person name="Jiang D."/>
            <person name="Shah M."/>
        </authorList>
    </citation>
    <scope>NUCLEOTIDE SEQUENCE [LARGE SCALE GENOMIC DNA]</scope>
    <source>
        <strain evidence="2 3">PCC 6715</strain>
    </source>
</reference>